<dbReference type="PROSITE" id="PS50213">
    <property type="entry name" value="FAS1"/>
    <property type="match status" value="1"/>
</dbReference>
<protein>
    <submittedName>
        <fullName evidence="3">Fasciclin domain-containing protein</fullName>
    </submittedName>
</protein>
<organism evidence="3 4">
    <name type="scientific">Piscibacillus salipiscarius</name>
    <dbReference type="NCBI Taxonomy" id="299480"/>
    <lineage>
        <taxon>Bacteria</taxon>
        <taxon>Bacillati</taxon>
        <taxon>Bacillota</taxon>
        <taxon>Bacilli</taxon>
        <taxon>Bacillales</taxon>
        <taxon>Bacillaceae</taxon>
        <taxon>Piscibacillus</taxon>
    </lineage>
</organism>
<dbReference type="RefSeq" id="WP_054752026.1">
    <property type="nucleotide sequence ID" value="NZ_JBHUMZ010000011.1"/>
</dbReference>
<dbReference type="Pfam" id="PF02469">
    <property type="entry name" value="Fasciclin"/>
    <property type="match status" value="1"/>
</dbReference>
<accession>A0ABW5Q7J9</accession>
<dbReference type="SUPFAM" id="SSF82153">
    <property type="entry name" value="FAS1 domain"/>
    <property type="match status" value="1"/>
</dbReference>
<dbReference type="SMART" id="SM00554">
    <property type="entry name" value="FAS1"/>
    <property type="match status" value="1"/>
</dbReference>
<name>A0ABW5Q7J9_9BACI</name>
<proteinExistence type="predicted"/>
<dbReference type="InterPro" id="IPR036378">
    <property type="entry name" value="FAS1_dom_sf"/>
</dbReference>
<dbReference type="InterPro" id="IPR050904">
    <property type="entry name" value="Adhesion/Biosynth-related"/>
</dbReference>
<dbReference type="Gene3D" id="2.30.180.10">
    <property type="entry name" value="FAS1 domain"/>
    <property type="match status" value="1"/>
</dbReference>
<dbReference type="PANTHER" id="PTHR10900">
    <property type="entry name" value="PERIOSTIN-RELATED"/>
    <property type="match status" value="1"/>
</dbReference>
<dbReference type="PANTHER" id="PTHR10900:SF77">
    <property type="entry name" value="FI19380P1"/>
    <property type="match status" value="1"/>
</dbReference>
<evidence type="ECO:0000259" key="2">
    <source>
        <dbReference type="PROSITE" id="PS50213"/>
    </source>
</evidence>
<evidence type="ECO:0000313" key="4">
    <source>
        <dbReference type="Proteomes" id="UP001597452"/>
    </source>
</evidence>
<sequence length="166" mass="18087">MKRKWIVLSVLTLFIVSSFSLGALAKDQSVTEKDIVDTAIDSGDFTTLVAALEKAGLVETLKGEGPFTVFAPNDEAFEALLNELDITAEELLAREDLKDILLYHVVEEKVMSESLEDGMEVKTLSGKTVKISLNPTQVNESKVILADVEASNGVIHVIDKVLIPEN</sequence>
<feature type="signal peptide" evidence="1">
    <location>
        <begin position="1"/>
        <end position="25"/>
    </location>
</feature>
<reference evidence="4" key="1">
    <citation type="journal article" date="2019" name="Int. J. Syst. Evol. Microbiol.">
        <title>The Global Catalogue of Microorganisms (GCM) 10K type strain sequencing project: providing services to taxonomists for standard genome sequencing and annotation.</title>
        <authorList>
            <consortium name="The Broad Institute Genomics Platform"/>
            <consortium name="The Broad Institute Genome Sequencing Center for Infectious Disease"/>
            <person name="Wu L."/>
            <person name="Ma J."/>
        </authorList>
    </citation>
    <scope>NUCLEOTIDE SEQUENCE [LARGE SCALE GENOMIC DNA]</scope>
    <source>
        <strain evidence="4">TISTR 1571</strain>
    </source>
</reference>
<feature type="chain" id="PRO_5046952196" evidence="1">
    <location>
        <begin position="26"/>
        <end position="166"/>
    </location>
</feature>
<evidence type="ECO:0000313" key="3">
    <source>
        <dbReference type="EMBL" id="MFD2637943.1"/>
    </source>
</evidence>
<keyword evidence="4" id="KW-1185">Reference proteome</keyword>
<dbReference type="InterPro" id="IPR000782">
    <property type="entry name" value="FAS1_domain"/>
</dbReference>
<gene>
    <name evidence="3" type="ORF">ACFSW4_03500</name>
</gene>
<feature type="domain" description="FAS1" evidence="2">
    <location>
        <begin position="32"/>
        <end position="162"/>
    </location>
</feature>
<comment type="caution">
    <text evidence="3">The sequence shown here is derived from an EMBL/GenBank/DDBJ whole genome shotgun (WGS) entry which is preliminary data.</text>
</comment>
<keyword evidence="1" id="KW-0732">Signal</keyword>
<evidence type="ECO:0000256" key="1">
    <source>
        <dbReference type="SAM" id="SignalP"/>
    </source>
</evidence>
<dbReference type="EMBL" id="JBHUMZ010000011">
    <property type="protein sequence ID" value="MFD2637943.1"/>
    <property type="molecule type" value="Genomic_DNA"/>
</dbReference>
<dbReference type="Proteomes" id="UP001597452">
    <property type="component" value="Unassembled WGS sequence"/>
</dbReference>